<protein>
    <submittedName>
        <fullName evidence="2">Uncharacterized protein</fullName>
    </submittedName>
</protein>
<reference evidence="2 3" key="1">
    <citation type="submission" date="2014-04" db="EMBL/GenBank/DDBJ databases">
        <authorList>
            <person name="Hornung B.V."/>
        </authorList>
    </citation>
    <scope>NUCLEOTIDE SEQUENCE [LARGE SCALE GENOMIC DNA]</scope>
    <source>
        <strain evidence="2 3">CRIB</strain>
    </source>
</reference>
<gene>
    <name evidence="2" type="ORF">CRIB_550</name>
</gene>
<feature type="transmembrane region" description="Helical" evidence="1">
    <location>
        <begin position="6"/>
        <end position="25"/>
    </location>
</feature>
<proteinExistence type="predicted"/>
<evidence type="ECO:0000313" key="2">
    <source>
        <dbReference type="EMBL" id="CED93305.1"/>
    </source>
</evidence>
<dbReference type="RefSeq" id="WP_180701508.1">
    <property type="nucleotide sequence ID" value="NZ_CAJUCR010000031.1"/>
</dbReference>
<dbReference type="KEGG" id="ril:CRIB_550"/>
<dbReference type="EMBL" id="LN555523">
    <property type="protein sequence ID" value="CED93305.1"/>
    <property type="molecule type" value="Genomic_DNA"/>
</dbReference>
<name>A0A1V1HZD4_9FIRM</name>
<dbReference type="AlphaFoldDB" id="A0A1V1HZD4"/>
<keyword evidence="1" id="KW-0812">Transmembrane</keyword>
<sequence length="54" mass="6290">MELMINFIIGTISSICTGLISSYIYDKIKNHLSIGRRKSGLEFEFKLKFKFTKK</sequence>
<keyword evidence="1" id="KW-0472">Membrane</keyword>
<keyword evidence="3" id="KW-1185">Reference proteome</keyword>
<evidence type="ECO:0000313" key="3">
    <source>
        <dbReference type="Proteomes" id="UP000245622"/>
    </source>
</evidence>
<organism evidence="2 3">
    <name type="scientific">Romboutsia ilealis</name>
    <dbReference type="NCBI Taxonomy" id="1115758"/>
    <lineage>
        <taxon>Bacteria</taxon>
        <taxon>Bacillati</taxon>
        <taxon>Bacillota</taxon>
        <taxon>Clostridia</taxon>
        <taxon>Peptostreptococcales</taxon>
        <taxon>Peptostreptococcaceae</taxon>
        <taxon>Romboutsia</taxon>
    </lineage>
</organism>
<accession>A0A1V1HZD4</accession>
<dbReference type="Proteomes" id="UP000245622">
    <property type="component" value="Chromosome 1"/>
</dbReference>
<dbReference type="GeneID" id="82204738"/>
<keyword evidence="1" id="KW-1133">Transmembrane helix</keyword>
<evidence type="ECO:0000256" key="1">
    <source>
        <dbReference type="SAM" id="Phobius"/>
    </source>
</evidence>